<accession>A0ABW0EYQ4</accession>
<dbReference type="Proteomes" id="UP001595976">
    <property type="component" value="Unassembled WGS sequence"/>
</dbReference>
<organism evidence="1 2">
    <name type="scientific">Bosea minatitlanensis</name>
    <dbReference type="NCBI Taxonomy" id="128782"/>
    <lineage>
        <taxon>Bacteria</taxon>
        <taxon>Pseudomonadati</taxon>
        <taxon>Pseudomonadota</taxon>
        <taxon>Alphaproteobacteria</taxon>
        <taxon>Hyphomicrobiales</taxon>
        <taxon>Boseaceae</taxon>
        <taxon>Bosea</taxon>
    </lineage>
</organism>
<dbReference type="SUPFAM" id="SSF52096">
    <property type="entry name" value="ClpP/crotonase"/>
    <property type="match status" value="1"/>
</dbReference>
<dbReference type="Pfam" id="PF01972">
    <property type="entry name" value="SDH_protease"/>
    <property type="match status" value="1"/>
</dbReference>
<proteinExistence type="predicted"/>
<dbReference type="PANTHER" id="PTHR35984">
    <property type="entry name" value="PERIPLASMIC SERINE PROTEASE"/>
    <property type="match status" value="1"/>
</dbReference>
<evidence type="ECO:0008006" key="3">
    <source>
        <dbReference type="Google" id="ProtNLM"/>
    </source>
</evidence>
<dbReference type="EMBL" id="JBHSLI010000001">
    <property type="protein sequence ID" value="MFC5292388.1"/>
    <property type="molecule type" value="Genomic_DNA"/>
</dbReference>
<comment type="caution">
    <text evidence="1">The sequence shown here is derived from an EMBL/GenBank/DDBJ whole genome shotgun (WGS) entry which is preliminary data.</text>
</comment>
<dbReference type="Gene3D" id="3.90.226.10">
    <property type="entry name" value="2-enoyl-CoA Hydratase, Chain A, domain 1"/>
    <property type="match status" value="1"/>
</dbReference>
<dbReference type="RefSeq" id="WP_260347594.1">
    <property type="nucleotide sequence ID" value="NZ_JAOAOS010000001.1"/>
</dbReference>
<protein>
    <recommendedName>
        <fullName evidence="3">Serine protease</fullName>
    </recommendedName>
</protein>
<keyword evidence="2" id="KW-1185">Reference proteome</keyword>
<evidence type="ECO:0000313" key="2">
    <source>
        <dbReference type="Proteomes" id="UP001595976"/>
    </source>
</evidence>
<evidence type="ECO:0000313" key="1">
    <source>
        <dbReference type="EMBL" id="MFC5292388.1"/>
    </source>
</evidence>
<dbReference type="InterPro" id="IPR029045">
    <property type="entry name" value="ClpP/crotonase-like_dom_sf"/>
</dbReference>
<gene>
    <name evidence="1" type="ORF">ACFPK2_05215</name>
</gene>
<dbReference type="InterPro" id="IPR002825">
    <property type="entry name" value="Pept_S49_ser-pept_pro"/>
</dbReference>
<reference evidence="2" key="1">
    <citation type="journal article" date="2019" name="Int. J. Syst. Evol. Microbiol.">
        <title>The Global Catalogue of Microorganisms (GCM) 10K type strain sequencing project: providing services to taxonomists for standard genome sequencing and annotation.</title>
        <authorList>
            <consortium name="The Broad Institute Genomics Platform"/>
            <consortium name="The Broad Institute Genome Sequencing Center for Infectious Disease"/>
            <person name="Wu L."/>
            <person name="Ma J."/>
        </authorList>
    </citation>
    <scope>NUCLEOTIDE SEQUENCE [LARGE SCALE GENOMIC DNA]</scope>
    <source>
        <strain evidence="2">CGMCC 1.15643</strain>
    </source>
</reference>
<sequence>MPNWDSILREISTIQATQNESAFDKVRAKYLKKLNKHTGRNVVAYYSGFLSKPRTEGAEVNDEDKNGFMLCIHEMDRDKGLDLILHTPGGDGQATVSLVEYLRNMFGRDIRAIVPQLAMSAGTMIACSCKEIIMGKQSSLGPVDPQFGVVAAANLLEEVKRAKAEITANPAVALFWNPILSKITPSFLERCERAVDDSNEFITATVAENMLADVPEPEKSDRISRIGTLFANNEGRAHNTHIQIQKCLEAGLNVSRLEDDQMLQDIVLTLHHCYMHTLANTTAFKIIENHLARRMVKFQQMQMMPGPVAFAGAPGAIPFIPPLPVLPPAPPPNNAEPEQSAD</sequence>
<name>A0ABW0EYQ4_9HYPH</name>
<dbReference type="PANTHER" id="PTHR35984:SF1">
    <property type="entry name" value="PERIPLASMIC SERINE PROTEASE"/>
    <property type="match status" value="1"/>
</dbReference>